<evidence type="ECO:0000313" key="3">
    <source>
        <dbReference type="Proteomes" id="UP000494256"/>
    </source>
</evidence>
<feature type="transmembrane region" description="Helical" evidence="1">
    <location>
        <begin position="150"/>
        <end position="174"/>
    </location>
</feature>
<organism evidence="2 3">
    <name type="scientific">Arctia plantaginis</name>
    <name type="common">Wood tiger moth</name>
    <name type="synonym">Phalaena plantaginis</name>
    <dbReference type="NCBI Taxonomy" id="874455"/>
    <lineage>
        <taxon>Eukaryota</taxon>
        <taxon>Metazoa</taxon>
        <taxon>Ecdysozoa</taxon>
        <taxon>Arthropoda</taxon>
        <taxon>Hexapoda</taxon>
        <taxon>Insecta</taxon>
        <taxon>Pterygota</taxon>
        <taxon>Neoptera</taxon>
        <taxon>Endopterygota</taxon>
        <taxon>Lepidoptera</taxon>
        <taxon>Glossata</taxon>
        <taxon>Ditrysia</taxon>
        <taxon>Noctuoidea</taxon>
        <taxon>Erebidae</taxon>
        <taxon>Arctiinae</taxon>
        <taxon>Arctia</taxon>
    </lineage>
</organism>
<feature type="transmembrane region" description="Helical" evidence="1">
    <location>
        <begin position="76"/>
        <end position="97"/>
    </location>
</feature>
<dbReference type="Proteomes" id="UP000494256">
    <property type="component" value="Unassembled WGS sequence"/>
</dbReference>
<keyword evidence="1" id="KW-0812">Transmembrane</keyword>
<evidence type="ECO:0000256" key="1">
    <source>
        <dbReference type="SAM" id="Phobius"/>
    </source>
</evidence>
<dbReference type="EMBL" id="CADEBD010000279">
    <property type="protein sequence ID" value="CAB3227507.1"/>
    <property type="molecule type" value="Genomic_DNA"/>
</dbReference>
<dbReference type="AlphaFoldDB" id="A0A8S0Z5L8"/>
<accession>A0A8S0Z5L8</accession>
<feature type="transmembrane region" description="Helical" evidence="1">
    <location>
        <begin position="109"/>
        <end position="130"/>
    </location>
</feature>
<gene>
    <name evidence="2" type="ORF">APLA_LOCUS3077</name>
</gene>
<sequence>MCEIFPEVNYCCYFCSLRVGILFIAVASIMTGGAILSGLENDAEASYEQSTTMIQAGSIVVENTDLLFLYRHLLDFVITALTIHGFAFVIAGFFLLVADLIDESGFAQVFVWLTLLNIIFGTVALLAMGVHCTLKETRCLLNMDWLESAVFIVTCFFYYALYFYFIMVANSYVVNGDTTVEIK</sequence>
<reference evidence="2 3" key="1">
    <citation type="submission" date="2020-04" db="EMBL/GenBank/DDBJ databases">
        <authorList>
            <person name="Wallbank WR R."/>
            <person name="Pardo Diaz C."/>
            <person name="Kozak K."/>
            <person name="Martin S."/>
            <person name="Jiggins C."/>
            <person name="Moest M."/>
            <person name="Warren A I."/>
            <person name="Byers J.R.P. K."/>
            <person name="Montejo-Kovacevich G."/>
            <person name="Yen C E."/>
        </authorList>
    </citation>
    <scope>NUCLEOTIDE SEQUENCE [LARGE SCALE GENOMIC DNA]</scope>
</reference>
<comment type="caution">
    <text evidence="2">The sequence shown here is derived from an EMBL/GenBank/DDBJ whole genome shotgun (WGS) entry which is preliminary data.</text>
</comment>
<evidence type="ECO:0000313" key="2">
    <source>
        <dbReference type="EMBL" id="CAB3227507.1"/>
    </source>
</evidence>
<dbReference type="OrthoDB" id="7254037at2759"/>
<proteinExistence type="predicted"/>
<name>A0A8S0Z5L8_ARCPL</name>
<keyword evidence="1" id="KW-1133">Transmembrane helix</keyword>
<protein>
    <submittedName>
        <fullName evidence="2">Uncharacterized protein</fullName>
    </submittedName>
</protein>
<feature type="transmembrane region" description="Helical" evidence="1">
    <location>
        <begin position="12"/>
        <end position="36"/>
    </location>
</feature>
<keyword evidence="1" id="KW-0472">Membrane</keyword>